<dbReference type="GO" id="GO:0031048">
    <property type="term" value="P:regulatory ncRNA-mediated heterochromatin formation"/>
    <property type="evidence" value="ECO:0007669"/>
    <property type="project" value="TreeGrafter"/>
</dbReference>
<evidence type="ECO:0000313" key="14">
    <source>
        <dbReference type="Proteomes" id="UP000431533"/>
    </source>
</evidence>
<dbReference type="GeneID" id="41982747"/>
<evidence type="ECO:0000256" key="9">
    <source>
        <dbReference type="PROSITE-ProRule" id="PRU00723"/>
    </source>
</evidence>
<dbReference type="RefSeq" id="XP_031008865.1">
    <property type="nucleotide sequence ID" value="XM_031147525.1"/>
</dbReference>
<dbReference type="GO" id="GO:0031380">
    <property type="term" value="C:nuclear RNA-directed RNA polymerase complex"/>
    <property type="evidence" value="ECO:0007669"/>
    <property type="project" value="TreeGrafter"/>
</dbReference>
<dbReference type="CDD" id="cd18808">
    <property type="entry name" value="SF1_C_Upf1"/>
    <property type="match status" value="1"/>
</dbReference>
<dbReference type="OrthoDB" id="2423195at2759"/>
<dbReference type="CDD" id="cd06008">
    <property type="entry name" value="NF-X1-zinc-finger"/>
    <property type="match status" value="1"/>
</dbReference>
<dbReference type="Pfam" id="PF13087">
    <property type="entry name" value="AAA_12"/>
    <property type="match status" value="1"/>
</dbReference>
<feature type="region of interest" description="Disordered" evidence="10">
    <location>
        <begin position="1"/>
        <end position="24"/>
    </location>
</feature>
<keyword evidence="8" id="KW-0391">Immunity</keyword>
<evidence type="ECO:0000256" key="8">
    <source>
        <dbReference type="ARBA" id="ARBA00022859"/>
    </source>
</evidence>
<dbReference type="InterPro" id="IPR045055">
    <property type="entry name" value="DNA2/NAM7-like"/>
</dbReference>
<dbReference type="InterPro" id="IPR000571">
    <property type="entry name" value="Znf_CCCH"/>
</dbReference>
<evidence type="ECO:0000256" key="2">
    <source>
        <dbReference type="ARBA" id="ARBA00022490"/>
    </source>
</evidence>
<comment type="caution">
    <text evidence="13">The sequence shown here is derived from an EMBL/GenBank/DDBJ whole genome shotgun (WGS) entry which is preliminary data.</text>
</comment>
<comment type="subcellular location">
    <subcellularLocation>
        <location evidence="1">Cytoplasm</location>
    </subcellularLocation>
</comment>
<dbReference type="PANTHER" id="PTHR10887:SF445">
    <property type="entry name" value="NFX1-TYPE ZINC FINGER-CONTAINING PROTEIN 1"/>
    <property type="match status" value="1"/>
</dbReference>
<dbReference type="Gene3D" id="3.40.50.300">
    <property type="entry name" value="P-loop containing nucleotide triphosphate hydrolases"/>
    <property type="match status" value="2"/>
</dbReference>
<protein>
    <submittedName>
        <fullName evidence="13">NFX1-type zinc finger-containing protein</fullName>
    </submittedName>
</protein>
<keyword evidence="2" id="KW-0963">Cytoplasm</keyword>
<keyword evidence="6" id="KW-0378">Hydrolase</keyword>
<evidence type="ECO:0000256" key="7">
    <source>
        <dbReference type="ARBA" id="ARBA00022833"/>
    </source>
</evidence>
<evidence type="ECO:0000259" key="11">
    <source>
        <dbReference type="PROSITE" id="PS50103"/>
    </source>
</evidence>
<dbReference type="GO" id="GO:0008270">
    <property type="term" value="F:zinc ion binding"/>
    <property type="evidence" value="ECO:0007669"/>
    <property type="project" value="UniProtKB-KW"/>
</dbReference>
<keyword evidence="6" id="KW-0067">ATP-binding</keyword>
<evidence type="ECO:0000259" key="12">
    <source>
        <dbReference type="PROSITE" id="PS51981"/>
    </source>
</evidence>
<dbReference type="InterPro" id="IPR046439">
    <property type="entry name" value="ZF_RZ_dom"/>
</dbReference>
<evidence type="ECO:0000256" key="3">
    <source>
        <dbReference type="ARBA" id="ARBA00022723"/>
    </source>
</evidence>
<dbReference type="InterPro" id="IPR027417">
    <property type="entry name" value="P-loop_NTPase"/>
</dbReference>
<dbReference type="InterPro" id="IPR047187">
    <property type="entry name" value="SF1_C_Upf1"/>
</dbReference>
<reference evidence="13 14" key="1">
    <citation type="submission" date="2018-05" db="EMBL/GenBank/DDBJ databases">
        <title>Genome sequencing and assembly of the regulated plant pathogen Lachnellula willkommii and related sister species for the development of diagnostic species identification markers.</title>
        <authorList>
            <person name="Giroux E."/>
            <person name="Bilodeau G."/>
        </authorList>
    </citation>
    <scope>NUCLEOTIDE SEQUENCE [LARGE SCALE GENOMIC DNA]</scope>
    <source>
        <strain evidence="13 14">CBS 185.66</strain>
    </source>
</reference>
<feature type="domain" description="C3H1-type" evidence="11">
    <location>
        <begin position="26"/>
        <end position="49"/>
    </location>
</feature>
<dbReference type="InterPro" id="IPR041677">
    <property type="entry name" value="DNA2/NAM7_AAA_11"/>
</dbReference>
<dbReference type="GO" id="GO:0004386">
    <property type="term" value="F:helicase activity"/>
    <property type="evidence" value="ECO:0007669"/>
    <property type="project" value="InterPro"/>
</dbReference>
<dbReference type="InterPro" id="IPR000967">
    <property type="entry name" value="Znf_NFX1"/>
</dbReference>
<evidence type="ECO:0000256" key="4">
    <source>
        <dbReference type="ARBA" id="ARBA00022737"/>
    </source>
</evidence>
<organism evidence="13 14">
    <name type="scientific">Lachnellula hyalina</name>
    <dbReference type="NCBI Taxonomy" id="1316788"/>
    <lineage>
        <taxon>Eukaryota</taxon>
        <taxon>Fungi</taxon>
        <taxon>Dikarya</taxon>
        <taxon>Ascomycota</taxon>
        <taxon>Pezizomycotina</taxon>
        <taxon>Leotiomycetes</taxon>
        <taxon>Helotiales</taxon>
        <taxon>Lachnaceae</taxon>
        <taxon>Lachnellula</taxon>
    </lineage>
</organism>
<evidence type="ECO:0000313" key="13">
    <source>
        <dbReference type="EMBL" id="TVY30079.1"/>
    </source>
</evidence>
<dbReference type="PANTHER" id="PTHR10887">
    <property type="entry name" value="DNA2/NAM7 HELICASE FAMILY"/>
    <property type="match status" value="1"/>
</dbReference>
<keyword evidence="5 9" id="KW-0863">Zinc-finger</keyword>
<dbReference type="Proteomes" id="UP000431533">
    <property type="component" value="Unassembled WGS sequence"/>
</dbReference>
<name>A0A8H8R7M6_9HELO</name>
<dbReference type="Pfam" id="PF13086">
    <property type="entry name" value="AAA_11"/>
    <property type="match status" value="1"/>
</dbReference>
<keyword evidence="6" id="KW-0547">Nucleotide-binding</keyword>
<dbReference type="GO" id="GO:0005737">
    <property type="term" value="C:cytoplasm"/>
    <property type="evidence" value="ECO:0007669"/>
    <property type="project" value="UniProtKB-SubCell"/>
</dbReference>
<proteinExistence type="predicted"/>
<keyword evidence="6" id="KW-0347">Helicase</keyword>
<dbReference type="Pfam" id="PF20173">
    <property type="entry name" value="ZnF_RZ-type"/>
    <property type="match status" value="1"/>
</dbReference>
<sequence>MSHKFSWRNEAGPPGGGGERPRMNGVCDFFDSPRGCPRGEACPYSHALPGDAEGRIAREQPRKKPEITVEQEAARQAARGKYNAWKRFLKRAPIANDIGMIESLWTGALKILDADDRNCKQELAKDLDHQDLFGRQHMQTVLGMITHDNGAATFVSLVRPFLLVISHKDLLNCLAVDTSVGAIFNFISGSNGSRAIPFLRTLLGSLNNLPTDDMQASPAALETFTGATISLREILRREQRAIFHDDLPALVGDFEEFSRALSTQHPTVAFRTNSVLTEVRGMIARVRGLLHNEGPKVNGVSTTVITSTFPREIELPGGRHENDMDDIADIQILPTENEIKSERKEYLPSTDRDQPHHLSDTVQRHIDTNFRLYRHDIFGALKDHIGGFMLAVEKNPALMNSPKIIIGDIRSSYIFRNAHVSDIRLHPRRDLEAFLTFTQPQPLRPSTAVDRHRWWNESRRLNPGNLLCYISFNGTKTSLLFFVVTEKELSKTVGSQMDFELMTQLRCEQTRGLLVELHGVIPGTFIPVLENLQDMQRQSRLPFRDWILPEQATTPGPLNIPPPLYAQSKGFRFPLKPLLIDPNGELSIDATMSYNDPDIIDKIEGRTELDRGQCEALVAGLTREFAFIQGPPGTGKSYLGIAFMKVLLGCAEEADLGPILVVTYTNHSLDQFLEHLVQMGVEKIVRLGSRSNSDVLKGKNLKVVSQDEPRTKSEGYGIFTNKRSLEEGVDPIDKLCKALRVCVEPTWAAVEEYLAEEYPLIHLQFSQVDEDGFQFVGRDPFSRWRDSGPNFTANTGELDVELIIAHAEKNVHKLFAVERHRLIAFWMSNIRRNITDDLFESLKEARVFRQNITNIYEEVDRRVLQAAQVIGVTTTGLAGRISTLRHVSCKVIICEEAGEIMEPHMLSALIPSVEHVISIGDHQQLRPKIINFNLSLESAQGALYQLDRSQFERLSVGEKDRKPFPVAQLNVQRRMRPGVSRLIRETLYPKLIDDKSTKNLPRVVGLRQNVYWLDHENLEDDIREDSQVKSRSNEWEIDMIHALLRHIIRQGAYKSDDIAVLTPYTGQLQKLRSKFRKEFEVVLSDLDEDSLEKDGLLDGELNEFSNLANRKKPLQKKQMSQLLRLATVDNFQGEEAKVIIVSLVRSNKRKDPGFLKTKNRINVLLSRAQHGLYLIGNAETMSNAPMWNRVIDLLQEKGSIGRSFGLCCPRHMDTTLEASTPDDFARVSPEGGCRLHCGRNLSDCDHLCQARCHSEAMHLSFSCAEDCERTHDACGHLCNKTCGEKCGDCKVKVDDVEFSCGHLNHGIPCFKTNLVLLGEVPCKAVVSENIPICGHGVDRKCSEKIDFDIFKCVQPCDEVLPCGDKCPGTCGTCKRKGDDGDIVVKHRVCSKFCDRAFPTCNHKCLSRCHGDSDCGPCLNTCQVISNSFHDREKLTLNRNANGFANTRGVALCLAEPHVRVYLATSDAPNHFDADIAARAYDGKQDAEVDIAEFKKYCDVDLDQSPVIVLGCGHFFTVESLDSRVGMSDVYDINASGEFVGLKDFSNFATAIPCCPQCKQPIRQHVVNRYNRVISRAINDQMSSQLLSDGNVKLQDMEVQTAKLEQNLKRTREIVVGRLEGHRNEELPPPLKTELEKLLQMCFESSTRVLIVVTKASKSLGESYRATQILNAAITACCRSVDGRLLDAATPPPPPSARDARMTLGRRGAEIKAKYVILADSLYVSRILRDAGLTTPIKTPGGSPEAFCVPFFEMARMFINDCFPAMLMRMAVEAMLYFAKIARAYEAFCHAKDIDLVSSTTLLVEADDYLKSAGWLCDNFPFRDADGLKAMVRQVQMLLRKPWFEDVAPEEIAAGGYGGPGCVWEGEFYTCEKGHPFTLIECTPIVHLATCPECGARIVGVEETAVSGAEYAS</sequence>
<dbReference type="PROSITE" id="PS50103">
    <property type="entry name" value="ZF_C3H1"/>
    <property type="match status" value="1"/>
</dbReference>
<evidence type="ECO:0000256" key="6">
    <source>
        <dbReference type="ARBA" id="ARBA00022806"/>
    </source>
</evidence>
<dbReference type="GO" id="GO:0002376">
    <property type="term" value="P:immune system process"/>
    <property type="evidence" value="ECO:0007669"/>
    <property type="project" value="UniProtKB-KW"/>
</dbReference>
<keyword evidence="3 9" id="KW-0479">Metal-binding</keyword>
<evidence type="ECO:0000256" key="10">
    <source>
        <dbReference type="SAM" id="MobiDB-lite"/>
    </source>
</evidence>
<keyword evidence="14" id="KW-1185">Reference proteome</keyword>
<feature type="domain" description="RZ-type" evidence="12">
    <location>
        <begin position="1847"/>
        <end position="1912"/>
    </location>
</feature>
<dbReference type="InterPro" id="IPR041679">
    <property type="entry name" value="DNA2/NAM7-like_C"/>
</dbReference>
<evidence type="ECO:0000256" key="5">
    <source>
        <dbReference type="ARBA" id="ARBA00022771"/>
    </source>
</evidence>
<dbReference type="CDD" id="cd17936">
    <property type="entry name" value="EEXXEc_NFX1"/>
    <property type="match status" value="1"/>
</dbReference>
<keyword evidence="7 9" id="KW-0862">Zinc</keyword>
<keyword evidence="4" id="KW-0677">Repeat</keyword>
<accession>A0A8H8R7M6</accession>
<dbReference type="FunFam" id="3.40.50.300:FF:001660">
    <property type="entry name" value="NF-X1 finger and helicase protein, putative"/>
    <property type="match status" value="1"/>
</dbReference>
<dbReference type="SMART" id="SM00438">
    <property type="entry name" value="ZnF_NFX"/>
    <property type="match status" value="3"/>
</dbReference>
<dbReference type="PROSITE" id="PS51981">
    <property type="entry name" value="ZF_RZ"/>
    <property type="match status" value="1"/>
</dbReference>
<evidence type="ECO:0000256" key="1">
    <source>
        <dbReference type="ARBA" id="ARBA00004496"/>
    </source>
</evidence>
<dbReference type="EMBL" id="QGMH01000011">
    <property type="protein sequence ID" value="TVY30079.1"/>
    <property type="molecule type" value="Genomic_DNA"/>
</dbReference>
<gene>
    <name evidence="13" type="primary">Znfx1_1</name>
    <name evidence="13" type="ORF">LHYA1_G002549</name>
</gene>
<dbReference type="SUPFAM" id="SSF52540">
    <property type="entry name" value="P-loop containing nucleoside triphosphate hydrolases"/>
    <property type="match status" value="1"/>
</dbReference>
<feature type="zinc finger region" description="C3H1-type" evidence="9">
    <location>
        <begin position="26"/>
        <end position="49"/>
    </location>
</feature>